<evidence type="ECO:0000256" key="8">
    <source>
        <dbReference type="ARBA" id="ARBA00023012"/>
    </source>
</evidence>
<dbReference type="InterPro" id="IPR005467">
    <property type="entry name" value="His_kinase_dom"/>
</dbReference>
<keyword evidence="7 11" id="KW-0067">ATP-binding</keyword>
<dbReference type="CDD" id="cd00082">
    <property type="entry name" value="HisKA"/>
    <property type="match status" value="1"/>
</dbReference>
<proteinExistence type="predicted"/>
<comment type="caution">
    <text evidence="11">The sequence shown here is derived from an EMBL/GenBank/DDBJ whole genome shotgun (WGS) entry which is preliminary data.</text>
</comment>
<dbReference type="GO" id="GO:0005524">
    <property type="term" value="F:ATP binding"/>
    <property type="evidence" value="ECO:0007669"/>
    <property type="project" value="UniProtKB-KW"/>
</dbReference>
<evidence type="ECO:0000256" key="6">
    <source>
        <dbReference type="ARBA" id="ARBA00022777"/>
    </source>
</evidence>
<evidence type="ECO:0000256" key="4">
    <source>
        <dbReference type="ARBA" id="ARBA00022679"/>
    </source>
</evidence>
<protein>
    <recommendedName>
        <fullName evidence="2">histidine kinase</fullName>
        <ecNumber evidence="2">2.7.13.3</ecNumber>
    </recommendedName>
</protein>
<organism evidence="11 12">
    <name type="scientific">Paenibacillus xanthanilyticus</name>
    <dbReference type="NCBI Taxonomy" id="1783531"/>
    <lineage>
        <taxon>Bacteria</taxon>
        <taxon>Bacillati</taxon>
        <taxon>Bacillota</taxon>
        <taxon>Bacilli</taxon>
        <taxon>Bacillales</taxon>
        <taxon>Paenibacillaceae</taxon>
        <taxon>Paenibacillus</taxon>
    </lineage>
</organism>
<keyword evidence="5" id="KW-0547">Nucleotide-binding</keyword>
<evidence type="ECO:0000256" key="1">
    <source>
        <dbReference type="ARBA" id="ARBA00000085"/>
    </source>
</evidence>
<keyword evidence="3" id="KW-0597">Phosphoprotein</keyword>
<keyword evidence="8" id="KW-0902">Two-component regulatory system</keyword>
<keyword evidence="9" id="KW-0472">Membrane</keyword>
<dbReference type="SMART" id="SM00387">
    <property type="entry name" value="HATPase_c"/>
    <property type="match status" value="1"/>
</dbReference>
<dbReference type="Gene3D" id="1.10.287.130">
    <property type="match status" value="1"/>
</dbReference>
<evidence type="ECO:0000256" key="9">
    <source>
        <dbReference type="SAM" id="Phobius"/>
    </source>
</evidence>
<dbReference type="PANTHER" id="PTHR43065">
    <property type="entry name" value="SENSOR HISTIDINE KINASE"/>
    <property type="match status" value="1"/>
</dbReference>
<feature type="domain" description="Histidine kinase" evidence="10">
    <location>
        <begin position="201"/>
        <end position="406"/>
    </location>
</feature>
<feature type="transmembrane region" description="Helical" evidence="9">
    <location>
        <begin position="125"/>
        <end position="146"/>
    </location>
</feature>
<evidence type="ECO:0000256" key="5">
    <source>
        <dbReference type="ARBA" id="ARBA00022741"/>
    </source>
</evidence>
<dbReference type="SMART" id="SM00388">
    <property type="entry name" value="HisKA"/>
    <property type="match status" value="1"/>
</dbReference>
<sequence length="411" mass="45470">MNVIKDFLLQIALIAMPVFGHQMPWEKNKRTIMTVLWGIALVACMTFPVNYGIQFRLDIRIIPLLLGFLYGGPGTGLALTALLLSFRLYLGLDIGFYTTLLTALCGIPPMVLFRRAFLKGDLQRRVLIGCSLASFYCFAGIGWSMLLRGFALDSLKVQAIQLLCVLFTTWVAIRLNDFVHEVQFVRMEAERLRTISELTSLFAHEIRNPMQTTRGFLQLLDDPALPEKKKQYIRLSIGELDRANAVIGDYLSFGKPASAERGVAELAHELDRAANVMQPYAAHQGVSIRTLALSGCKASVNRQQFGQLVINLLKNAIESMPEGGVIELSCRPDGDSALIQVKDEGVGMTPEQLERIGSPFYSLKETGTGLGMIVCYQIVKQFGGTMKVESEYGGGTEVTVRLPRIEGQPAE</sequence>
<accession>A0ABV8KDQ8</accession>
<keyword evidence="9" id="KW-0812">Transmembrane</keyword>
<evidence type="ECO:0000259" key="10">
    <source>
        <dbReference type="PROSITE" id="PS50109"/>
    </source>
</evidence>
<reference evidence="12" key="1">
    <citation type="journal article" date="2019" name="Int. J. Syst. Evol. Microbiol.">
        <title>The Global Catalogue of Microorganisms (GCM) 10K type strain sequencing project: providing services to taxonomists for standard genome sequencing and annotation.</title>
        <authorList>
            <consortium name="The Broad Institute Genomics Platform"/>
            <consortium name="The Broad Institute Genome Sequencing Center for Infectious Disease"/>
            <person name="Wu L."/>
            <person name="Ma J."/>
        </authorList>
    </citation>
    <scope>NUCLEOTIDE SEQUENCE [LARGE SCALE GENOMIC DNA]</scope>
    <source>
        <strain evidence="12">IBRC-M 10987</strain>
    </source>
</reference>
<dbReference type="PROSITE" id="PS50109">
    <property type="entry name" value="HIS_KIN"/>
    <property type="match status" value="1"/>
</dbReference>
<gene>
    <name evidence="11" type="ORF">ACFOZ8_31595</name>
</gene>
<evidence type="ECO:0000313" key="11">
    <source>
        <dbReference type="EMBL" id="MFC4104173.1"/>
    </source>
</evidence>
<dbReference type="EMBL" id="JBHSAM010000036">
    <property type="protein sequence ID" value="MFC4104173.1"/>
    <property type="molecule type" value="Genomic_DNA"/>
</dbReference>
<dbReference type="EC" id="2.7.13.3" evidence="2"/>
<keyword evidence="12" id="KW-1185">Reference proteome</keyword>
<keyword evidence="6" id="KW-0418">Kinase</keyword>
<dbReference type="Pfam" id="PF00512">
    <property type="entry name" value="HisKA"/>
    <property type="match status" value="1"/>
</dbReference>
<evidence type="ECO:0000256" key="2">
    <source>
        <dbReference type="ARBA" id="ARBA00012438"/>
    </source>
</evidence>
<dbReference type="Pfam" id="PF02518">
    <property type="entry name" value="HATPase_c"/>
    <property type="match status" value="1"/>
</dbReference>
<dbReference type="Proteomes" id="UP001595715">
    <property type="component" value="Unassembled WGS sequence"/>
</dbReference>
<dbReference type="InterPro" id="IPR036890">
    <property type="entry name" value="HATPase_C_sf"/>
</dbReference>
<comment type="catalytic activity">
    <reaction evidence="1">
        <text>ATP + protein L-histidine = ADP + protein N-phospho-L-histidine.</text>
        <dbReference type="EC" id="2.7.13.3"/>
    </reaction>
</comment>
<keyword evidence="4" id="KW-0808">Transferase</keyword>
<name>A0ABV8KDQ8_9BACL</name>
<feature type="transmembrane region" description="Helical" evidence="9">
    <location>
        <begin position="94"/>
        <end position="113"/>
    </location>
</feature>
<dbReference type="PRINTS" id="PR00344">
    <property type="entry name" value="BCTRLSENSOR"/>
</dbReference>
<dbReference type="InterPro" id="IPR003661">
    <property type="entry name" value="HisK_dim/P_dom"/>
</dbReference>
<dbReference type="InterPro" id="IPR036097">
    <property type="entry name" value="HisK_dim/P_sf"/>
</dbReference>
<dbReference type="RefSeq" id="WP_377722711.1">
    <property type="nucleotide sequence ID" value="NZ_JBHSAM010000036.1"/>
</dbReference>
<dbReference type="Gene3D" id="3.30.565.10">
    <property type="entry name" value="Histidine kinase-like ATPase, C-terminal domain"/>
    <property type="match status" value="1"/>
</dbReference>
<dbReference type="InterPro" id="IPR003594">
    <property type="entry name" value="HATPase_dom"/>
</dbReference>
<evidence type="ECO:0000313" key="12">
    <source>
        <dbReference type="Proteomes" id="UP001595715"/>
    </source>
</evidence>
<feature type="transmembrane region" description="Helical" evidence="9">
    <location>
        <begin position="61"/>
        <end position="88"/>
    </location>
</feature>
<feature type="transmembrane region" description="Helical" evidence="9">
    <location>
        <begin position="30"/>
        <end position="49"/>
    </location>
</feature>
<dbReference type="InterPro" id="IPR004358">
    <property type="entry name" value="Sig_transdc_His_kin-like_C"/>
</dbReference>
<dbReference type="PANTHER" id="PTHR43065:SF46">
    <property type="entry name" value="C4-DICARBOXYLATE TRANSPORT SENSOR PROTEIN DCTB"/>
    <property type="match status" value="1"/>
</dbReference>
<evidence type="ECO:0000256" key="7">
    <source>
        <dbReference type="ARBA" id="ARBA00022840"/>
    </source>
</evidence>
<dbReference type="SUPFAM" id="SSF47384">
    <property type="entry name" value="Homodimeric domain of signal transducing histidine kinase"/>
    <property type="match status" value="1"/>
</dbReference>
<dbReference type="SUPFAM" id="SSF55874">
    <property type="entry name" value="ATPase domain of HSP90 chaperone/DNA topoisomerase II/histidine kinase"/>
    <property type="match status" value="1"/>
</dbReference>
<evidence type="ECO:0000256" key="3">
    <source>
        <dbReference type="ARBA" id="ARBA00022553"/>
    </source>
</evidence>
<keyword evidence="9" id="KW-1133">Transmembrane helix</keyword>